<dbReference type="PANTHER" id="PTHR47869:SF2">
    <property type="entry name" value="OS03G0410700 PROTEIN"/>
    <property type="match status" value="1"/>
</dbReference>
<evidence type="ECO:0000313" key="1">
    <source>
        <dbReference type="EMBL" id="KXZ50067.1"/>
    </source>
</evidence>
<accession>A0A150GJX4</accession>
<dbReference type="EMBL" id="LSYV01000019">
    <property type="protein sequence ID" value="KXZ50067.1"/>
    <property type="molecule type" value="Genomic_DNA"/>
</dbReference>
<sequence>MELASGQPMAESSRQQLKLLVKDVVATKTAYGPYATPVPADALASAAPRVLRGVKCLVLLGRPSKGALAAAKAAGVRHVVVVAAAPGSGAGGGGFPLGGFMGLGGGSSQELKQLPDAEAEAAVRASGLPYSVVQVYGLVDAGRGSAAAGGGAAGVQVVQRPAGQSAAADGGGRSVSREALGALVAGLVDEVPTKGRTLQAQGTGGGSGPSTQQQQEAVAALLEGLVEDV</sequence>
<organism evidence="1 2">
    <name type="scientific">Gonium pectorale</name>
    <name type="common">Green alga</name>
    <dbReference type="NCBI Taxonomy" id="33097"/>
    <lineage>
        <taxon>Eukaryota</taxon>
        <taxon>Viridiplantae</taxon>
        <taxon>Chlorophyta</taxon>
        <taxon>core chlorophytes</taxon>
        <taxon>Chlorophyceae</taxon>
        <taxon>CS clade</taxon>
        <taxon>Chlamydomonadales</taxon>
        <taxon>Volvocaceae</taxon>
        <taxon>Gonium</taxon>
    </lineage>
</organism>
<protein>
    <submittedName>
        <fullName evidence="1">Uncharacterized protein</fullName>
    </submittedName>
</protein>
<comment type="caution">
    <text evidence="1">The sequence shown here is derived from an EMBL/GenBank/DDBJ whole genome shotgun (WGS) entry which is preliminary data.</text>
</comment>
<dbReference type="OrthoDB" id="540315at2759"/>
<dbReference type="Gene3D" id="3.40.50.720">
    <property type="entry name" value="NAD(P)-binding Rossmann-like Domain"/>
    <property type="match status" value="1"/>
</dbReference>
<gene>
    <name evidence="1" type="ORF">GPECTOR_18g46</name>
</gene>
<proteinExistence type="predicted"/>
<dbReference type="PANTHER" id="PTHR47869">
    <property type="entry name" value="OS03G0410700 PROTEIN"/>
    <property type="match status" value="1"/>
</dbReference>
<reference evidence="2" key="1">
    <citation type="journal article" date="2016" name="Nat. Commun.">
        <title>The Gonium pectorale genome demonstrates co-option of cell cycle regulation during the evolution of multicellularity.</title>
        <authorList>
            <person name="Hanschen E.R."/>
            <person name="Marriage T.N."/>
            <person name="Ferris P.J."/>
            <person name="Hamaji T."/>
            <person name="Toyoda A."/>
            <person name="Fujiyama A."/>
            <person name="Neme R."/>
            <person name="Noguchi H."/>
            <person name="Minakuchi Y."/>
            <person name="Suzuki M."/>
            <person name="Kawai-Toyooka H."/>
            <person name="Smith D.R."/>
            <person name="Sparks H."/>
            <person name="Anderson J."/>
            <person name="Bakaric R."/>
            <person name="Luria V."/>
            <person name="Karger A."/>
            <person name="Kirschner M.W."/>
            <person name="Durand P.M."/>
            <person name="Michod R.E."/>
            <person name="Nozaki H."/>
            <person name="Olson B.J."/>
        </authorList>
    </citation>
    <scope>NUCLEOTIDE SEQUENCE [LARGE SCALE GENOMIC DNA]</scope>
    <source>
        <strain evidence="2">NIES-2863</strain>
    </source>
</reference>
<dbReference type="AlphaFoldDB" id="A0A150GJX4"/>
<keyword evidence="2" id="KW-1185">Reference proteome</keyword>
<dbReference type="Proteomes" id="UP000075714">
    <property type="component" value="Unassembled WGS sequence"/>
</dbReference>
<name>A0A150GJX4_GONPE</name>
<evidence type="ECO:0000313" key="2">
    <source>
        <dbReference type="Proteomes" id="UP000075714"/>
    </source>
</evidence>